<dbReference type="InterPro" id="IPR021549">
    <property type="entry name" value="DUF2894"/>
</dbReference>
<organism evidence="2 3">
    <name type="scientific">Achromobacter kerstersii</name>
    <dbReference type="NCBI Taxonomy" id="1353890"/>
    <lineage>
        <taxon>Bacteria</taxon>
        <taxon>Pseudomonadati</taxon>
        <taxon>Pseudomonadota</taxon>
        <taxon>Betaproteobacteria</taxon>
        <taxon>Burkholderiales</taxon>
        <taxon>Alcaligenaceae</taxon>
        <taxon>Achromobacter</taxon>
    </lineage>
</organism>
<feature type="region of interest" description="Disordered" evidence="1">
    <location>
        <begin position="223"/>
        <end position="259"/>
    </location>
</feature>
<dbReference type="Proteomes" id="UP000494269">
    <property type="component" value="Unassembled WGS sequence"/>
</dbReference>
<dbReference type="Pfam" id="PF11445">
    <property type="entry name" value="DUF2894"/>
    <property type="match status" value="1"/>
</dbReference>
<evidence type="ECO:0008006" key="4">
    <source>
        <dbReference type="Google" id="ProtNLM"/>
    </source>
</evidence>
<sequence length="259" mass="27844">MQDVRDVQDAQDVRDGQDVQDTQDVPDGHDVPGTGHAHDAQATLDAWRDSGAAHADPVRFQFMSAMARRTAALHGPARQMLDAKLAGLLSAYEASLNAPAPQQEAPPSDDAPSALAGLIDYLAYPDAPDGDAAWTRDALGLREAYPDVQMLEYFRAVWSRVSADRQVRQSQEQVHKNAGPLNSNQLVHRALSLMRELSPGYLQQFLSYTDALMWMEQIQAATAPAPKDAGRAGSAKAGSAKTGSAKTAAAKKTSRAKAR</sequence>
<feature type="compositionally biased region" description="Basic and acidic residues" evidence="1">
    <location>
        <begin position="1"/>
        <end position="17"/>
    </location>
</feature>
<keyword evidence="3" id="KW-1185">Reference proteome</keyword>
<protein>
    <recommendedName>
        <fullName evidence="4">DUF2894 domain-containing protein</fullName>
    </recommendedName>
</protein>
<proteinExistence type="predicted"/>
<feature type="region of interest" description="Disordered" evidence="1">
    <location>
        <begin position="1"/>
        <end position="37"/>
    </location>
</feature>
<feature type="compositionally biased region" description="Low complexity" evidence="1">
    <location>
        <begin position="231"/>
        <end position="251"/>
    </location>
</feature>
<dbReference type="EMBL" id="CADIJQ010000001">
    <property type="protein sequence ID" value="CAB3674484.1"/>
    <property type="molecule type" value="Genomic_DNA"/>
</dbReference>
<evidence type="ECO:0000256" key="1">
    <source>
        <dbReference type="SAM" id="MobiDB-lite"/>
    </source>
</evidence>
<evidence type="ECO:0000313" key="2">
    <source>
        <dbReference type="EMBL" id="CAB3674484.1"/>
    </source>
</evidence>
<accession>A0A6S6ZH59</accession>
<evidence type="ECO:0000313" key="3">
    <source>
        <dbReference type="Proteomes" id="UP000494269"/>
    </source>
</evidence>
<reference evidence="2 3" key="1">
    <citation type="submission" date="2020-04" db="EMBL/GenBank/DDBJ databases">
        <authorList>
            <person name="De Canck E."/>
        </authorList>
    </citation>
    <scope>NUCLEOTIDE SEQUENCE [LARGE SCALE GENOMIC DNA]</scope>
    <source>
        <strain evidence="2 3">LMG 3441</strain>
    </source>
</reference>
<dbReference type="AlphaFoldDB" id="A0A6S6ZH59"/>
<name>A0A6S6ZH59_9BURK</name>
<gene>
    <name evidence="2" type="ORF">LMG3441_01249</name>
</gene>